<sequence>MQLRRRYGAPIDRKRVYLIMVDIKKVNKEKLFAKKYPALNALTAYYGRLSVVNISQSLGHAPVMQDDTDEMMIPIVQRRLGTVHGGPAAPLATKSASVNNFLIHLYWSAAEPMPTGMIAKSNSYKNDDDLRSELLQRLIDCRLMGAMAQITFNDPQKLALRELPHGCWSNVFILYQAHCRAHMEVPAAKSTFFNVVDDWRCALRFHKKTQHQICNACSKLKMRIKNSQDVTEHCKWSDALLQHYLKTFRDREVYWIARERSKTHGDLLTLIIDSYDKGKVALLRWPFHRTPKKPVYEATHRTSLTLTGCLVHGFGVFLYLADEGLPGGANWTIELAMRSIDRAYAIAQARNRNLPPELWIQADNAVKEVRNSYTGRLACLLTQGGFFSSVAHHHMVVGHTHEDIDGIFSIVTSALNSQSDLQTPRDVQRTLIARMRPLFEKSQMVFDCEIVSEIRDWCSLMPSGASLTNCYRSRKGDHDGEQQFAVPQSFTFMARSGMPGNGHGLDLDENVPRRLRSDGNGQDIFCMVKALMSDDHLVQAPILVFPQAFLPATQQFLNSKVNSTNLVLHPSLDEGRCEELLELAKNMDVDFPHLSRASSYLRSLTDSDRRHTPYPKLKFIESGPAALNRGLNDIMLGQRLPEPKPHKLKVVFHHLPRR</sequence>
<dbReference type="Pfam" id="PF25273">
    <property type="entry name" value="DUF7869"/>
    <property type="match status" value="1"/>
</dbReference>
<comment type="caution">
    <text evidence="2">The sequence shown here is derived from an EMBL/GenBank/DDBJ whole genome shotgun (WGS) entry which is preliminary data.</text>
</comment>
<dbReference type="Proteomes" id="UP001642464">
    <property type="component" value="Unassembled WGS sequence"/>
</dbReference>
<dbReference type="EMBL" id="CAXAMM010007036">
    <property type="protein sequence ID" value="CAK9013089.1"/>
    <property type="molecule type" value="Genomic_DNA"/>
</dbReference>
<dbReference type="PANTHER" id="PTHR33153:SF3">
    <property type="entry name" value="TRAFFICKING PROTEIN PARTICLE COMPLEX SUBUNIT 11 DOMAIN-CONTAINING PROTEIN"/>
    <property type="match status" value="1"/>
</dbReference>
<dbReference type="InterPro" id="IPR057191">
    <property type="entry name" value="DUF7869"/>
</dbReference>
<dbReference type="PANTHER" id="PTHR33153">
    <property type="entry name" value="MYND-TYPE DOMAIN-CONTAINING PROTEIN"/>
    <property type="match status" value="1"/>
</dbReference>
<evidence type="ECO:0000313" key="2">
    <source>
        <dbReference type="EMBL" id="CAK9013089.1"/>
    </source>
</evidence>
<reference evidence="2 3" key="1">
    <citation type="submission" date="2024-02" db="EMBL/GenBank/DDBJ databases">
        <authorList>
            <person name="Chen Y."/>
            <person name="Shah S."/>
            <person name="Dougan E. K."/>
            <person name="Thang M."/>
            <person name="Chan C."/>
        </authorList>
    </citation>
    <scope>NUCLEOTIDE SEQUENCE [LARGE SCALE GENOMIC DNA]</scope>
</reference>
<name>A0ABP0JFY8_9DINO</name>
<keyword evidence="3" id="KW-1185">Reference proteome</keyword>
<feature type="domain" description="DUF7869" evidence="1">
    <location>
        <begin position="300"/>
        <end position="458"/>
    </location>
</feature>
<evidence type="ECO:0000259" key="1">
    <source>
        <dbReference type="Pfam" id="PF25273"/>
    </source>
</evidence>
<accession>A0ABP0JFY8</accession>
<organism evidence="2 3">
    <name type="scientific">Durusdinium trenchii</name>
    <dbReference type="NCBI Taxonomy" id="1381693"/>
    <lineage>
        <taxon>Eukaryota</taxon>
        <taxon>Sar</taxon>
        <taxon>Alveolata</taxon>
        <taxon>Dinophyceae</taxon>
        <taxon>Suessiales</taxon>
        <taxon>Symbiodiniaceae</taxon>
        <taxon>Durusdinium</taxon>
    </lineage>
</organism>
<protein>
    <recommendedName>
        <fullName evidence="1">DUF7869 domain-containing protein</fullName>
    </recommendedName>
</protein>
<gene>
    <name evidence="2" type="ORF">SCF082_LOCUS11779</name>
</gene>
<proteinExistence type="predicted"/>
<evidence type="ECO:0000313" key="3">
    <source>
        <dbReference type="Proteomes" id="UP001642464"/>
    </source>
</evidence>